<dbReference type="Proteomes" id="UP000634660">
    <property type="component" value="Unassembled WGS sequence"/>
</dbReference>
<reference evidence="2" key="1">
    <citation type="journal article" date="2014" name="Int. J. Syst. Evol. Microbiol.">
        <title>Complete genome sequence of Corynebacterium casei LMG S-19264T (=DSM 44701T), isolated from a smear-ripened cheese.</title>
        <authorList>
            <consortium name="US DOE Joint Genome Institute (JGI-PGF)"/>
            <person name="Walter F."/>
            <person name="Albersmeier A."/>
            <person name="Kalinowski J."/>
            <person name="Ruckert C."/>
        </authorList>
    </citation>
    <scope>NUCLEOTIDE SEQUENCE</scope>
    <source>
        <strain evidence="2">JCM 4834</strain>
    </source>
</reference>
<evidence type="ECO:0000256" key="1">
    <source>
        <dbReference type="SAM" id="MobiDB-lite"/>
    </source>
</evidence>
<evidence type="ECO:0000313" key="3">
    <source>
        <dbReference type="Proteomes" id="UP000634660"/>
    </source>
</evidence>
<organism evidence="2 3">
    <name type="scientific">Streptomyces subrutilus</name>
    <dbReference type="NCBI Taxonomy" id="36818"/>
    <lineage>
        <taxon>Bacteria</taxon>
        <taxon>Bacillati</taxon>
        <taxon>Actinomycetota</taxon>
        <taxon>Actinomycetes</taxon>
        <taxon>Kitasatosporales</taxon>
        <taxon>Streptomycetaceae</taxon>
        <taxon>Streptomyces</taxon>
    </lineage>
</organism>
<evidence type="ECO:0000313" key="2">
    <source>
        <dbReference type="EMBL" id="GGZ55936.1"/>
    </source>
</evidence>
<dbReference type="EMBL" id="BMVX01000004">
    <property type="protein sequence ID" value="GGZ55936.1"/>
    <property type="molecule type" value="Genomic_DNA"/>
</dbReference>
<gene>
    <name evidence="2" type="ORF">GCM10010371_14290</name>
</gene>
<dbReference type="AlphaFoldDB" id="A0A918QMA2"/>
<name>A0A918QMA2_9ACTN</name>
<feature type="region of interest" description="Disordered" evidence="1">
    <location>
        <begin position="39"/>
        <end position="105"/>
    </location>
</feature>
<proteinExistence type="predicted"/>
<protein>
    <submittedName>
        <fullName evidence="2">Uncharacterized protein</fullName>
    </submittedName>
</protein>
<accession>A0A918QMA2</accession>
<sequence length="105" mass="10969">MLTDRDERALLASAENRIAAPLRVGVALAAVRRALTRLRPAGGEARESVSCHPSNPPAPARPTPRATPRPTPLPSPRSAVPPAPRPSPTPHPAPPTPGRAAPARR</sequence>
<comment type="caution">
    <text evidence="2">The sequence shown here is derived from an EMBL/GenBank/DDBJ whole genome shotgun (WGS) entry which is preliminary data.</text>
</comment>
<reference evidence="2" key="2">
    <citation type="submission" date="2020-09" db="EMBL/GenBank/DDBJ databases">
        <authorList>
            <person name="Sun Q."/>
            <person name="Ohkuma M."/>
        </authorList>
    </citation>
    <scope>NUCLEOTIDE SEQUENCE</scope>
    <source>
        <strain evidence="2">JCM 4834</strain>
    </source>
</reference>
<feature type="compositionally biased region" description="Pro residues" evidence="1">
    <location>
        <begin position="54"/>
        <end position="97"/>
    </location>
</feature>